<keyword evidence="7" id="KW-0342">GTP-binding</keyword>
<keyword evidence="6" id="KW-0460">Magnesium</keyword>
<dbReference type="GO" id="GO:0044208">
    <property type="term" value="P:'de novo' AMP biosynthetic process"/>
    <property type="evidence" value="ECO:0007669"/>
    <property type="project" value="TreeGrafter"/>
</dbReference>
<dbReference type="Gene3D" id="3.40.440.10">
    <property type="entry name" value="Adenylosuccinate Synthetase, subunit A, domain 1"/>
    <property type="match status" value="1"/>
</dbReference>
<accession>A0A382SYZ7</accession>
<proteinExistence type="inferred from homology"/>
<dbReference type="SMART" id="SM00788">
    <property type="entry name" value="Adenylsucc_synt"/>
    <property type="match status" value="1"/>
</dbReference>
<dbReference type="HAMAP" id="MF_00011">
    <property type="entry name" value="Adenylosucc_synth"/>
    <property type="match status" value="1"/>
</dbReference>
<keyword evidence="5" id="KW-0658">Purine biosynthesis</keyword>
<evidence type="ECO:0000313" key="8">
    <source>
        <dbReference type="EMBL" id="SVD14695.1"/>
    </source>
</evidence>
<dbReference type="InterPro" id="IPR018220">
    <property type="entry name" value="Adenylosuccin_syn_GTP-bd"/>
</dbReference>
<dbReference type="GO" id="GO:0004019">
    <property type="term" value="F:adenylosuccinate synthase activity"/>
    <property type="evidence" value="ECO:0007669"/>
    <property type="project" value="InterPro"/>
</dbReference>
<dbReference type="EMBL" id="UINC01132402">
    <property type="protein sequence ID" value="SVD14695.1"/>
    <property type="molecule type" value="Genomic_DNA"/>
</dbReference>
<dbReference type="GO" id="GO:0005525">
    <property type="term" value="F:GTP binding"/>
    <property type="evidence" value="ECO:0007669"/>
    <property type="project" value="UniProtKB-KW"/>
</dbReference>
<dbReference type="PROSITE" id="PS01266">
    <property type="entry name" value="ADENYLOSUCCIN_SYN_1"/>
    <property type="match status" value="1"/>
</dbReference>
<dbReference type="PANTHER" id="PTHR11846:SF0">
    <property type="entry name" value="ADENYLOSUCCINATE SYNTHETASE"/>
    <property type="match status" value="1"/>
</dbReference>
<dbReference type="PROSITE" id="PS00513">
    <property type="entry name" value="ADENYLOSUCCIN_SYN_2"/>
    <property type="match status" value="1"/>
</dbReference>
<evidence type="ECO:0000256" key="6">
    <source>
        <dbReference type="ARBA" id="ARBA00022842"/>
    </source>
</evidence>
<dbReference type="InterPro" id="IPR042110">
    <property type="entry name" value="Adenylosuccinate_synth_dom2"/>
</dbReference>
<dbReference type="InterPro" id="IPR042109">
    <property type="entry name" value="Adenylosuccinate_synth_dom1"/>
</dbReference>
<dbReference type="Pfam" id="PF00709">
    <property type="entry name" value="Adenylsucc_synt"/>
    <property type="match status" value="1"/>
</dbReference>
<dbReference type="GO" id="GO:0005737">
    <property type="term" value="C:cytoplasm"/>
    <property type="evidence" value="ECO:0007669"/>
    <property type="project" value="TreeGrafter"/>
</dbReference>
<dbReference type="SUPFAM" id="SSF52540">
    <property type="entry name" value="P-loop containing nucleoside triphosphate hydrolases"/>
    <property type="match status" value="1"/>
</dbReference>
<evidence type="ECO:0000256" key="2">
    <source>
        <dbReference type="ARBA" id="ARBA00022598"/>
    </source>
</evidence>
<evidence type="ECO:0000256" key="4">
    <source>
        <dbReference type="ARBA" id="ARBA00022741"/>
    </source>
</evidence>
<organism evidence="8">
    <name type="scientific">marine metagenome</name>
    <dbReference type="NCBI Taxonomy" id="408172"/>
    <lineage>
        <taxon>unclassified sequences</taxon>
        <taxon>metagenomes</taxon>
        <taxon>ecological metagenomes</taxon>
    </lineage>
</organism>
<evidence type="ECO:0000256" key="7">
    <source>
        <dbReference type="ARBA" id="ARBA00023134"/>
    </source>
</evidence>
<reference evidence="8" key="1">
    <citation type="submission" date="2018-05" db="EMBL/GenBank/DDBJ databases">
        <authorList>
            <person name="Lanie J.A."/>
            <person name="Ng W.-L."/>
            <person name="Kazmierczak K.M."/>
            <person name="Andrzejewski T.M."/>
            <person name="Davidsen T.M."/>
            <person name="Wayne K.J."/>
            <person name="Tettelin H."/>
            <person name="Glass J.I."/>
            <person name="Rusch D."/>
            <person name="Podicherti R."/>
            <person name="Tsui H.-C.T."/>
            <person name="Winkler M.E."/>
        </authorList>
    </citation>
    <scope>NUCLEOTIDE SEQUENCE</scope>
</reference>
<dbReference type="InterPro" id="IPR033128">
    <property type="entry name" value="Adenylosuccin_syn_Lys_AS"/>
</dbReference>
<dbReference type="PANTHER" id="PTHR11846">
    <property type="entry name" value="ADENYLOSUCCINATE SYNTHETASE"/>
    <property type="match status" value="1"/>
</dbReference>
<dbReference type="AlphaFoldDB" id="A0A382SYZ7"/>
<dbReference type="FunFam" id="1.10.300.10:FF:000001">
    <property type="entry name" value="Adenylosuccinate synthetase"/>
    <property type="match status" value="1"/>
</dbReference>
<feature type="non-terminal residue" evidence="8">
    <location>
        <position position="183"/>
    </location>
</feature>
<evidence type="ECO:0000256" key="1">
    <source>
        <dbReference type="ARBA" id="ARBA00011738"/>
    </source>
</evidence>
<sequence length="183" mass="20104">MSNLILLGTQWGDEGKGKIVDWLTQHFDIVARYQGGNNAGHTVIIDGKKHVLHLIPSGILRPGRKCVIGNGVVIDPHALFAEIDELSEAGIEVDGRLIISERAHIILPYHRGKELGSEMRRGEENIGTTSRGIGPCYEDKMARSGIRVVDCIDPDVLAHKVRANLSVVNELLACLYEYPSFDA</sequence>
<keyword evidence="3" id="KW-0479">Metal-binding</keyword>
<dbReference type="InterPro" id="IPR001114">
    <property type="entry name" value="Adenylosuccinate_synthetase"/>
</dbReference>
<comment type="subunit">
    <text evidence="1">Homodimer.</text>
</comment>
<name>A0A382SYZ7_9ZZZZ</name>
<evidence type="ECO:0000256" key="3">
    <source>
        <dbReference type="ARBA" id="ARBA00022723"/>
    </source>
</evidence>
<protein>
    <recommendedName>
        <fullName evidence="9">Adenylosuccinate synthetase</fullName>
    </recommendedName>
</protein>
<keyword evidence="2" id="KW-0436">Ligase</keyword>
<dbReference type="GO" id="GO:0046872">
    <property type="term" value="F:metal ion binding"/>
    <property type="evidence" value="ECO:0007669"/>
    <property type="project" value="UniProtKB-KW"/>
</dbReference>
<keyword evidence="4" id="KW-0547">Nucleotide-binding</keyword>
<evidence type="ECO:0000256" key="5">
    <source>
        <dbReference type="ARBA" id="ARBA00022755"/>
    </source>
</evidence>
<dbReference type="GO" id="GO:0046040">
    <property type="term" value="P:IMP metabolic process"/>
    <property type="evidence" value="ECO:0007669"/>
    <property type="project" value="TreeGrafter"/>
</dbReference>
<dbReference type="Gene3D" id="1.10.300.10">
    <property type="entry name" value="Adenylosuccinate Synthetase, subunit A, domain 2"/>
    <property type="match status" value="1"/>
</dbReference>
<dbReference type="InterPro" id="IPR027417">
    <property type="entry name" value="P-loop_NTPase"/>
</dbReference>
<gene>
    <name evidence="8" type="ORF">METZ01_LOCUS367549</name>
</gene>
<evidence type="ECO:0008006" key="9">
    <source>
        <dbReference type="Google" id="ProtNLM"/>
    </source>
</evidence>